<dbReference type="KEGG" id="pkb:B4V02_03550"/>
<dbReference type="SUPFAM" id="SSF46785">
    <property type="entry name" value="Winged helix' DNA-binding domain"/>
    <property type="match status" value="1"/>
</dbReference>
<dbReference type="OrthoDB" id="5419426at2"/>
<dbReference type="Proteomes" id="UP000214666">
    <property type="component" value="Chromosome"/>
</dbReference>
<evidence type="ECO:0000313" key="5">
    <source>
        <dbReference type="EMBL" id="ASR45837.1"/>
    </source>
</evidence>
<dbReference type="InterPro" id="IPR000835">
    <property type="entry name" value="HTH_MarR-typ"/>
</dbReference>
<dbReference type="PANTHER" id="PTHR42756">
    <property type="entry name" value="TRANSCRIPTIONAL REGULATOR, MARR"/>
    <property type="match status" value="1"/>
</dbReference>
<evidence type="ECO:0000256" key="2">
    <source>
        <dbReference type="ARBA" id="ARBA00023125"/>
    </source>
</evidence>
<dbReference type="STRING" id="172713.GCA_001705305_05483"/>
<evidence type="ECO:0000256" key="1">
    <source>
        <dbReference type="ARBA" id="ARBA00023015"/>
    </source>
</evidence>
<accession>A0A222WHF5</accession>
<protein>
    <submittedName>
        <fullName evidence="5">MarR family transcriptional regulator</fullName>
    </submittedName>
</protein>
<feature type="domain" description="HTH marR-type" evidence="4">
    <location>
        <begin position="5"/>
        <end position="140"/>
    </location>
</feature>
<evidence type="ECO:0000256" key="3">
    <source>
        <dbReference type="ARBA" id="ARBA00023163"/>
    </source>
</evidence>
<evidence type="ECO:0000313" key="6">
    <source>
        <dbReference type="Proteomes" id="UP000214666"/>
    </source>
</evidence>
<dbReference type="PROSITE" id="PS50995">
    <property type="entry name" value="HTH_MARR_2"/>
    <property type="match status" value="1"/>
</dbReference>
<reference evidence="5 6" key="1">
    <citation type="submission" date="2017-03" db="EMBL/GenBank/DDBJ databases">
        <title>Complete genome sequence of Paenibacillus Kribbensis producing bioflocculants.</title>
        <authorList>
            <person name="Lee H.-G."/>
            <person name="Oh H.-M."/>
        </authorList>
    </citation>
    <scope>NUCLEOTIDE SEQUENCE [LARGE SCALE GENOMIC DNA]</scope>
    <source>
        <strain evidence="5 6">AM49</strain>
    </source>
</reference>
<dbReference type="InterPro" id="IPR036388">
    <property type="entry name" value="WH-like_DNA-bd_sf"/>
</dbReference>
<name>A0A222WHF5_9BACL</name>
<dbReference type="Gene3D" id="1.10.10.10">
    <property type="entry name" value="Winged helix-like DNA-binding domain superfamily/Winged helix DNA-binding domain"/>
    <property type="match status" value="1"/>
</dbReference>
<sequence length="148" mass="17116">MINIAAAFIADMRRFNRFYTNILGLLDRHVLDSGHSFTEARVIIEIGMIEPCIANTLVDSLKIDRSYMSRIIAKLCKEGFLVKENSSVDNRTNLIRLTPKGKAFYRQLDERSDEQIIKLVQGLSEEEIKELHTSMVFIQNKLEKLERI</sequence>
<evidence type="ECO:0000259" key="4">
    <source>
        <dbReference type="PROSITE" id="PS50995"/>
    </source>
</evidence>
<proteinExistence type="predicted"/>
<keyword evidence="2" id="KW-0238">DNA-binding</keyword>
<keyword evidence="3" id="KW-0804">Transcription</keyword>
<organism evidence="5 6">
    <name type="scientific">Paenibacillus kribbensis</name>
    <dbReference type="NCBI Taxonomy" id="172713"/>
    <lineage>
        <taxon>Bacteria</taxon>
        <taxon>Bacillati</taxon>
        <taxon>Bacillota</taxon>
        <taxon>Bacilli</taxon>
        <taxon>Bacillales</taxon>
        <taxon>Paenibacillaceae</taxon>
        <taxon>Paenibacillus</taxon>
    </lineage>
</organism>
<dbReference type="GO" id="GO:0003700">
    <property type="term" value="F:DNA-binding transcription factor activity"/>
    <property type="evidence" value="ECO:0007669"/>
    <property type="project" value="InterPro"/>
</dbReference>
<keyword evidence="6" id="KW-1185">Reference proteome</keyword>
<dbReference type="Pfam" id="PF12802">
    <property type="entry name" value="MarR_2"/>
    <property type="match status" value="1"/>
</dbReference>
<dbReference type="PANTHER" id="PTHR42756:SF1">
    <property type="entry name" value="TRANSCRIPTIONAL REPRESSOR OF EMRAB OPERON"/>
    <property type="match status" value="1"/>
</dbReference>
<gene>
    <name evidence="5" type="ORF">B4V02_03550</name>
</gene>
<keyword evidence="1" id="KW-0805">Transcription regulation</keyword>
<dbReference type="AlphaFoldDB" id="A0A222WHF5"/>
<dbReference type="GO" id="GO:0003677">
    <property type="term" value="F:DNA binding"/>
    <property type="evidence" value="ECO:0007669"/>
    <property type="project" value="UniProtKB-KW"/>
</dbReference>
<dbReference type="SMART" id="SM00347">
    <property type="entry name" value="HTH_MARR"/>
    <property type="match status" value="1"/>
</dbReference>
<dbReference type="InterPro" id="IPR036390">
    <property type="entry name" value="WH_DNA-bd_sf"/>
</dbReference>
<dbReference type="EMBL" id="CP020028">
    <property type="protein sequence ID" value="ASR45837.1"/>
    <property type="molecule type" value="Genomic_DNA"/>
</dbReference>